<feature type="non-terminal residue" evidence="2">
    <location>
        <position position="1"/>
    </location>
</feature>
<name>A0A835IYD6_9MAGN</name>
<dbReference type="Gene3D" id="3.40.50.300">
    <property type="entry name" value="P-loop containing nucleotide triphosphate hydrolases"/>
    <property type="match status" value="1"/>
</dbReference>
<dbReference type="SUPFAM" id="SSF52540">
    <property type="entry name" value="P-loop containing nucleoside triphosphate hydrolases"/>
    <property type="match status" value="1"/>
</dbReference>
<protein>
    <recommendedName>
        <fullName evidence="4">Replication factor C subunit 3</fullName>
    </recommendedName>
</protein>
<feature type="compositionally biased region" description="Low complexity" evidence="1">
    <location>
        <begin position="36"/>
        <end position="49"/>
    </location>
</feature>
<sequence length="680" mass="77460">MPISATDHDSSNLGPLVSRSLSDPNLSSTNQSSHLPPSGRSTQSTTSTTTRRKGGRNRPRRKSNAKTTSDYLTEESLEKFNERNAANDMKKNTNSSPNYKGLTDSTLYISRQKHVGFNHGPESLKTTSTSSSISTVFMKIQEWSISCFKGKHDSRINVAASRNSRNSLQQLSKVDSFAMTNTTAIKEALELRRKELSVYKMRNSINEEKPMRERVSIEAVQKEPVVLEKKETVIMVENTEKPEENTKKKDRQFVWANKYRPKALKDFICNRDKAEELIGVVQQGQCSHYIFEGPHGVGKRTMVWALLREAFGPDKLMTKEESKEFSLKVKLFSILDAVELFLFSLVRTTILAYGKSWRMAIDILVLPWQGEALPSIKVNMQISSHHVEINSSELGGYEKQVIMELIKEKHSMAIDQGMQCDHSNCHAIIVHEADRLSTDAQLYIRWLMERNKGCNKIFFCCHDASKLQTIKPLCKVVKLLPPSNMEIADVLEFIAEQEGLQLPRQLAERIAENSKHNLRQAIRSFEASWQLNSPLKEEQVIMTGWEEDIANIAKNIIDEQSPKQLYAIRGKLQSLIEHNVSPEFIFSTLVDELKKILGDEFHARIDTLYQEYNRDYGGFTNSDKPIALLRHGNEGLEGKRKNVHQFLRIEEFTAKFMSCYKTSVANSIDHQIGIRTITAQ</sequence>
<evidence type="ECO:0000313" key="2">
    <source>
        <dbReference type="EMBL" id="KAF9626371.1"/>
    </source>
</evidence>
<feature type="region of interest" description="Disordered" evidence="1">
    <location>
        <begin position="1"/>
        <end position="102"/>
    </location>
</feature>
<dbReference type="GO" id="GO:0005663">
    <property type="term" value="C:DNA replication factor C complex"/>
    <property type="evidence" value="ECO:0007669"/>
    <property type="project" value="TreeGrafter"/>
</dbReference>
<dbReference type="GO" id="GO:0006281">
    <property type="term" value="P:DNA repair"/>
    <property type="evidence" value="ECO:0007669"/>
    <property type="project" value="TreeGrafter"/>
</dbReference>
<dbReference type="Gene3D" id="1.20.272.10">
    <property type="match status" value="1"/>
</dbReference>
<comment type="caution">
    <text evidence="2">The sequence shown here is derived from an EMBL/GenBank/DDBJ whole genome shotgun (WGS) entry which is preliminary data.</text>
</comment>
<organism evidence="2 3">
    <name type="scientific">Coptis chinensis</name>
    <dbReference type="NCBI Taxonomy" id="261450"/>
    <lineage>
        <taxon>Eukaryota</taxon>
        <taxon>Viridiplantae</taxon>
        <taxon>Streptophyta</taxon>
        <taxon>Embryophyta</taxon>
        <taxon>Tracheophyta</taxon>
        <taxon>Spermatophyta</taxon>
        <taxon>Magnoliopsida</taxon>
        <taxon>Ranunculales</taxon>
        <taxon>Ranunculaceae</taxon>
        <taxon>Coptidoideae</taxon>
        <taxon>Coptis</taxon>
    </lineage>
</organism>
<dbReference type="Pfam" id="PF21960">
    <property type="entry name" value="RCF1-5-like_lid"/>
    <property type="match status" value="1"/>
</dbReference>
<feature type="compositionally biased region" description="Polar residues" evidence="1">
    <location>
        <begin position="19"/>
        <end position="35"/>
    </location>
</feature>
<evidence type="ECO:0000256" key="1">
    <source>
        <dbReference type="SAM" id="MobiDB-lite"/>
    </source>
</evidence>
<evidence type="ECO:0000313" key="3">
    <source>
        <dbReference type="Proteomes" id="UP000631114"/>
    </source>
</evidence>
<dbReference type="OrthoDB" id="761538at2759"/>
<dbReference type="SUPFAM" id="SSF48019">
    <property type="entry name" value="post-AAA+ oligomerization domain-like"/>
    <property type="match status" value="1"/>
</dbReference>
<accession>A0A835IYD6</accession>
<dbReference type="GO" id="GO:0005634">
    <property type="term" value="C:nucleus"/>
    <property type="evidence" value="ECO:0007669"/>
    <property type="project" value="TreeGrafter"/>
</dbReference>
<dbReference type="InterPro" id="IPR008921">
    <property type="entry name" value="DNA_pol3_clamp-load_cplx_C"/>
</dbReference>
<proteinExistence type="predicted"/>
<dbReference type="InterPro" id="IPR050238">
    <property type="entry name" value="DNA_Rep/Repair_Clamp_Loader"/>
</dbReference>
<dbReference type="PANTHER" id="PTHR11669">
    <property type="entry name" value="REPLICATION FACTOR C / DNA POLYMERASE III GAMMA-TAU SUBUNIT"/>
    <property type="match status" value="1"/>
</dbReference>
<dbReference type="FunFam" id="1.10.8.60:FF:000030">
    <property type="entry name" value="replication factor C subunit 3"/>
    <property type="match status" value="1"/>
</dbReference>
<dbReference type="GO" id="GO:0003677">
    <property type="term" value="F:DNA binding"/>
    <property type="evidence" value="ECO:0007669"/>
    <property type="project" value="InterPro"/>
</dbReference>
<evidence type="ECO:0008006" key="4">
    <source>
        <dbReference type="Google" id="ProtNLM"/>
    </source>
</evidence>
<dbReference type="Gene3D" id="1.10.8.60">
    <property type="match status" value="1"/>
</dbReference>
<dbReference type="GO" id="GO:0006261">
    <property type="term" value="P:DNA-templated DNA replication"/>
    <property type="evidence" value="ECO:0007669"/>
    <property type="project" value="TreeGrafter"/>
</dbReference>
<feature type="compositionally biased region" description="Polar residues" evidence="1">
    <location>
        <begin position="92"/>
        <end position="102"/>
    </location>
</feature>
<gene>
    <name evidence="2" type="ORF">IFM89_032787</name>
</gene>
<keyword evidence="3" id="KW-1185">Reference proteome</keyword>
<dbReference type="PANTHER" id="PTHR11669:SF52">
    <property type="entry name" value="OS10G0574500 PROTEIN"/>
    <property type="match status" value="1"/>
</dbReference>
<feature type="compositionally biased region" description="Basic residues" evidence="1">
    <location>
        <begin position="50"/>
        <end position="64"/>
    </location>
</feature>
<dbReference type="Proteomes" id="UP000631114">
    <property type="component" value="Unassembled WGS sequence"/>
</dbReference>
<dbReference type="EMBL" id="JADFTS010000001">
    <property type="protein sequence ID" value="KAF9626371.1"/>
    <property type="molecule type" value="Genomic_DNA"/>
</dbReference>
<dbReference type="GO" id="GO:0003689">
    <property type="term" value="F:DNA clamp loader activity"/>
    <property type="evidence" value="ECO:0007669"/>
    <property type="project" value="TreeGrafter"/>
</dbReference>
<feature type="compositionally biased region" description="Basic and acidic residues" evidence="1">
    <location>
        <begin position="1"/>
        <end position="10"/>
    </location>
</feature>
<dbReference type="InterPro" id="IPR027417">
    <property type="entry name" value="P-loop_NTPase"/>
</dbReference>
<reference evidence="2 3" key="1">
    <citation type="submission" date="2020-10" db="EMBL/GenBank/DDBJ databases">
        <title>The Coptis chinensis genome and diversification of protoberbering-type alkaloids.</title>
        <authorList>
            <person name="Wang B."/>
            <person name="Shu S."/>
            <person name="Song C."/>
            <person name="Liu Y."/>
        </authorList>
    </citation>
    <scope>NUCLEOTIDE SEQUENCE [LARGE SCALE GENOMIC DNA]</scope>
    <source>
        <strain evidence="2">HL-2020</strain>
        <tissue evidence="2">Leaf</tissue>
    </source>
</reference>
<dbReference type="AlphaFoldDB" id="A0A835IYD6"/>